<proteinExistence type="predicted"/>
<feature type="compositionally biased region" description="Low complexity" evidence="1">
    <location>
        <begin position="597"/>
        <end position="614"/>
    </location>
</feature>
<gene>
    <name evidence="3" type="ORF">QYE76_020897</name>
</gene>
<feature type="region of interest" description="Disordered" evidence="1">
    <location>
        <begin position="581"/>
        <end position="624"/>
    </location>
</feature>
<feature type="compositionally biased region" description="Pro residues" evidence="1">
    <location>
        <begin position="552"/>
        <end position="565"/>
    </location>
</feature>
<evidence type="ECO:0000256" key="1">
    <source>
        <dbReference type="SAM" id="MobiDB-lite"/>
    </source>
</evidence>
<evidence type="ECO:0000259" key="2">
    <source>
        <dbReference type="Pfam" id="PF24758"/>
    </source>
</evidence>
<accession>A0AAD8VSC2</accession>
<dbReference type="InterPro" id="IPR036047">
    <property type="entry name" value="F-box-like_dom_sf"/>
</dbReference>
<dbReference type="Proteomes" id="UP001231189">
    <property type="component" value="Unassembled WGS sequence"/>
</dbReference>
<dbReference type="SUPFAM" id="SSF52047">
    <property type="entry name" value="RNI-like"/>
    <property type="match status" value="1"/>
</dbReference>
<dbReference type="PANTHER" id="PTHR32141">
    <property type="match status" value="1"/>
</dbReference>
<dbReference type="Gene3D" id="3.80.10.10">
    <property type="entry name" value="Ribonuclease Inhibitor"/>
    <property type="match status" value="1"/>
</dbReference>
<dbReference type="PANTHER" id="PTHR32141:SF58">
    <property type="entry name" value="F-BOX DOMAIN-CONTAINING PROTEIN"/>
    <property type="match status" value="1"/>
</dbReference>
<name>A0AAD8VSC2_LOLMU</name>
<feature type="domain" description="F-box/LRR-repeat protein 15/At3g58940/PEG3-like LRR" evidence="2">
    <location>
        <begin position="168"/>
        <end position="320"/>
    </location>
</feature>
<dbReference type="SUPFAM" id="SSF81383">
    <property type="entry name" value="F-box domain"/>
    <property type="match status" value="1"/>
</dbReference>
<comment type="caution">
    <text evidence="3">The sequence shown here is derived from an EMBL/GenBank/DDBJ whole genome shotgun (WGS) entry which is preliminary data.</text>
</comment>
<evidence type="ECO:0000313" key="4">
    <source>
        <dbReference type="Proteomes" id="UP001231189"/>
    </source>
</evidence>
<keyword evidence="4" id="KW-1185">Reference proteome</keyword>
<dbReference type="Pfam" id="PF24758">
    <property type="entry name" value="LRR_At5g56370"/>
    <property type="match status" value="1"/>
</dbReference>
<reference evidence="3" key="1">
    <citation type="submission" date="2023-07" db="EMBL/GenBank/DDBJ databases">
        <title>A chromosome-level genome assembly of Lolium multiflorum.</title>
        <authorList>
            <person name="Chen Y."/>
            <person name="Copetti D."/>
            <person name="Kolliker R."/>
            <person name="Studer B."/>
        </authorList>
    </citation>
    <scope>NUCLEOTIDE SEQUENCE</scope>
    <source>
        <strain evidence="3">02402/16</strain>
        <tissue evidence="3">Leaf</tissue>
    </source>
</reference>
<organism evidence="3 4">
    <name type="scientific">Lolium multiflorum</name>
    <name type="common">Italian ryegrass</name>
    <name type="synonym">Lolium perenne subsp. multiflorum</name>
    <dbReference type="NCBI Taxonomy" id="4521"/>
    <lineage>
        <taxon>Eukaryota</taxon>
        <taxon>Viridiplantae</taxon>
        <taxon>Streptophyta</taxon>
        <taxon>Embryophyta</taxon>
        <taxon>Tracheophyta</taxon>
        <taxon>Spermatophyta</taxon>
        <taxon>Magnoliopsida</taxon>
        <taxon>Liliopsida</taxon>
        <taxon>Poales</taxon>
        <taxon>Poaceae</taxon>
        <taxon>BOP clade</taxon>
        <taxon>Pooideae</taxon>
        <taxon>Poodae</taxon>
        <taxon>Poeae</taxon>
        <taxon>Poeae Chloroplast Group 2 (Poeae type)</taxon>
        <taxon>Loliodinae</taxon>
        <taxon>Loliinae</taxon>
        <taxon>Lolium</taxon>
    </lineage>
</organism>
<sequence>MAAAAAASDRLSNLSNDLLVRILSFAPAKEAASTTALSRRWRRPLFLCTAAVNLDYRSYTTGRGAISPLLHHHRALQDAGHALALHHHAHGRFPRKFTLVTRDLSIEEDILLSACADAFVGLEELHLDCQDGPWQPFARRAFGDTPIEQDILLSACADGVVGLEELRQEGPWPCDFFLDMWSLPPDKLPFVALRVLDLKGCMLEPSSSPVAFPCLQALRLRLCAMDLCTLQDIVRAAPNLADLRLESLKFWDGLPSDNPAARWLRLRCPAATVVVVTNMATNAIDACSLELDAPRLRRVRYTQIMPFDASVSFVSPAPDLERVHLKVHSAAAMRSIDLGGSLFHARSLKMTVYSIADVGVDNLPVFPNLELLEIEELCGGLCLGNHMSAAAVVVNLLRRCPAARELRLKFSWRKYLNEISDHMAALLDSTACKSSMKGDDDDDGDCCEVLDVAGLFNCGCMLDCLRTSLRRVVVQFDVDALSCFQVRLVKFLAQNALVLEEVDIDGGGRYDSSCIDRKVARWRTAAMSRTLLVEEERIRCCCTITGSSSPMPASPDPQPPPPPLWDFPLPRAPRWRPVGRSDLPVAATSRRRRHVFPSSPRPRLAPCRRPAAFPNHPSKTRLWR</sequence>
<dbReference type="InterPro" id="IPR055411">
    <property type="entry name" value="LRR_FXL15/At3g58940/PEG3-like"/>
</dbReference>
<dbReference type="InterPro" id="IPR032675">
    <property type="entry name" value="LRR_dom_sf"/>
</dbReference>
<dbReference type="AlphaFoldDB" id="A0AAD8VSC2"/>
<dbReference type="EMBL" id="JAUUTY010000006">
    <property type="protein sequence ID" value="KAK1615380.1"/>
    <property type="molecule type" value="Genomic_DNA"/>
</dbReference>
<protein>
    <recommendedName>
        <fullName evidence="2">F-box/LRR-repeat protein 15/At3g58940/PEG3-like LRR domain-containing protein</fullName>
    </recommendedName>
</protein>
<feature type="region of interest" description="Disordered" evidence="1">
    <location>
        <begin position="546"/>
        <end position="565"/>
    </location>
</feature>
<evidence type="ECO:0000313" key="3">
    <source>
        <dbReference type="EMBL" id="KAK1615380.1"/>
    </source>
</evidence>
<dbReference type="InterPro" id="IPR055302">
    <property type="entry name" value="F-box_dom-containing"/>
</dbReference>